<dbReference type="Proteomes" id="UP000800038">
    <property type="component" value="Unassembled WGS sequence"/>
</dbReference>
<reference evidence="2" key="1">
    <citation type="journal article" date="2020" name="Stud. Mycol.">
        <title>101 Dothideomycetes genomes: a test case for predicting lifestyles and emergence of pathogens.</title>
        <authorList>
            <person name="Haridas S."/>
            <person name="Albert R."/>
            <person name="Binder M."/>
            <person name="Bloem J."/>
            <person name="Labutti K."/>
            <person name="Salamov A."/>
            <person name="Andreopoulos B."/>
            <person name="Baker S."/>
            <person name="Barry K."/>
            <person name="Bills G."/>
            <person name="Bluhm B."/>
            <person name="Cannon C."/>
            <person name="Castanera R."/>
            <person name="Culley D."/>
            <person name="Daum C."/>
            <person name="Ezra D."/>
            <person name="Gonzalez J."/>
            <person name="Henrissat B."/>
            <person name="Kuo A."/>
            <person name="Liang C."/>
            <person name="Lipzen A."/>
            <person name="Lutzoni F."/>
            <person name="Magnuson J."/>
            <person name="Mondo S."/>
            <person name="Nolan M."/>
            <person name="Ohm R."/>
            <person name="Pangilinan J."/>
            <person name="Park H.-J."/>
            <person name="Ramirez L."/>
            <person name="Alfaro M."/>
            <person name="Sun H."/>
            <person name="Tritt A."/>
            <person name="Yoshinaga Y."/>
            <person name="Zwiers L.-H."/>
            <person name="Turgeon B."/>
            <person name="Goodwin S."/>
            <person name="Spatafora J."/>
            <person name="Crous P."/>
            <person name="Grigoriev I."/>
        </authorList>
    </citation>
    <scope>NUCLEOTIDE SEQUENCE</scope>
    <source>
        <strain evidence="2">CBS 161.51</strain>
    </source>
</reference>
<sequence>MACNPSFGDVVVTRHSPNEIFSSTGSGAMEIDSDGDKDSGIGIHMSQHPSPNTTHTIDQPLTTFHLFTHLPPKICKRIWTLAAPEPRTRFLELHSYNMIDHTPRLRYMPALPPLFAVSREARNISIAHEGGEIIHFTSITGGLSLGTAAFYIAFPSTVVWLSSRFTAACNTTETFRLHKLSSILPVRFVARVKVILITYSGLDAYAHIGPVLRPYASLETLYVGMVDNGSSGVVMTLLGRGVPETGEVARRIERDVRETEAEETDDDEESEEMLNGRLAVRQRRRIVEVNIRLDG</sequence>
<accession>A0A6A5SH75</accession>
<keyword evidence="3" id="KW-1185">Reference proteome</keyword>
<evidence type="ECO:0000313" key="3">
    <source>
        <dbReference type="Proteomes" id="UP000800038"/>
    </source>
</evidence>
<dbReference type="AlphaFoldDB" id="A0A6A5SH75"/>
<evidence type="ECO:0000313" key="2">
    <source>
        <dbReference type="EMBL" id="KAF1939212.1"/>
    </source>
</evidence>
<feature type="domain" description="2EXR" evidence="1">
    <location>
        <begin position="64"/>
        <end position="128"/>
    </location>
</feature>
<dbReference type="EMBL" id="ML976086">
    <property type="protein sequence ID" value="KAF1939212.1"/>
    <property type="molecule type" value="Genomic_DNA"/>
</dbReference>
<evidence type="ECO:0000259" key="1">
    <source>
        <dbReference type="Pfam" id="PF20150"/>
    </source>
</evidence>
<name>A0A6A5SH75_9PLEO</name>
<organism evidence="2 3">
    <name type="scientific">Clathrospora elynae</name>
    <dbReference type="NCBI Taxonomy" id="706981"/>
    <lineage>
        <taxon>Eukaryota</taxon>
        <taxon>Fungi</taxon>
        <taxon>Dikarya</taxon>
        <taxon>Ascomycota</taxon>
        <taxon>Pezizomycotina</taxon>
        <taxon>Dothideomycetes</taxon>
        <taxon>Pleosporomycetidae</taxon>
        <taxon>Pleosporales</taxon>
        <taxon>Diademaceae</taxon>
        <taxon>Clathrospora</taxon>
    </lineage>
</organism>
<dbReference type="InterPro" id="IPR045518">
    <property type="entry name" value="2EXR"/>
</dbReference>
<gene>
    <name evidence="2" type="ORF">EJ02DRAFT_457164</name>
</gene>
<dbReference type="OrthoDB" id="3473305at2759"/>
<proteinExistence type="predicted"/>
<protein>
    <recommendedName>
        <fullName evidence="1">2EXR domain-containing protein</fullName>
    </recommendedName>
</protein>
<dbReference type="Pfam" id="PF20150">
    <property type="entry name" value="2EXR"/>
    <property type="match status" value="1"/>
</dbReference>